<feature type="domain" description="PDEase" evidence="11">
    <location>
        <begin position="835"/>
        <end position="1052"/>
    </location>
</feature>
<comment type="cofactor">
    <cofactor evidence="7">
        <name>a divalent metal cation</name>
        <dbReference type="ChEBI" id="CHEBI:60240"/>
    </cofactor>
    <text evidence="7">Binds 2 divalent metal cations per subunit. Site 1 may preferentially bind zinc ions, while site 2 has a preference for magnesium and/or manganese ions.</text>
</comment>
<reference evidence="12" key="1">
    <citation type="submission" date="2020-06" db="EMBL/GenBank/DDBJ databases">
        <authorList>
            <consortium name="Plant Systems Biology data submission"/>
        </authorList>
    </citation>
    <scope>NUCLEOTIDE SEQUENCE</scope>
    <source>
        <strain evidence="12">D6</strain>
    </source>
</reference>
<evidence type="ECO:0000256" key="9">
    <source>
        <dbReference type="SAM" id="Phobius"/>
    </source>
</evidence>
<dbReference type="OrthoDB" id="546632at2759"/>
<dbReference type="PROSITE" id="PS50125">
    <property type="entry name" value="GUANYLATE_CYCLASE_2"/>
    <property type="match status" value="1"/>
</dbReference>
<gene>
    <name evidence="12" type="ORF">SEMRO_380_G130680.1</name>
</gene>
<dbReference type="InterPro" id="IPR036971">
    <property type="entry name" value="PDEase_catalytic_dom_sf"/>
</dbReference>
<dbReference type="GO" id="GO:0046872">
    <property type="term" value="F:metal ion binding"/>
    <property type="evidence" value="ECO:0007669"/>
    <property type="project" value="UniProtKB-KW"/>
</dbReference>
<dbReference type="AlphaFoldDB" id="A0A9N8HBV8"/>
<dbReference type="InterPro" id="IPR050401">
    <property type="entry name" value="Cyclic_nucleotide_synthase"/>
</dbReference>
<dbReference type="InterPro" id="IPR003607">
    <property type="entry name" value="HD/PDEase_dom"/>
</dbReference>
<dbReference type="InterPro" id="IPR001054">
    <property type="entry name" value="A/G_cyclase"/>
</dbReference>
<evidence type="ECO:0000256" key="1">
    <source>
        <dbReference type="ARBA" id="ARBA00004370"/>
    </source>
</evidence>
<dbReference type="CDD" id="cd07302">
    <property type="entry name" value="CHD"/>
    <property type="match status" value="1"/>
</dbReference>
<evidence type="ECO:0000313" key="13">
    <source>
        <dbReference type="Proteomes" id="UP001153069"/>
    </source>
</evidence>
<evidence type="ECO:0000259" key="11">
    <source>
        <dbReference type="PROSITE" id="PS51845"/>
    </source>
</evidence>
<keyword evidence="2 9" id="KW-0812">Transmembrane</keyword>
<dbReference type="InterPro" id="IPR002073">
    <property type="entry name" value="PDEase_catalytic_dom"/>
</dbReference>
<dbReference type="GO" id="GO:0004114">
    <property type="term" value="F:3',5'-cyclic-nucleotide phosphodiesterase activity"/>
    <property type="evidence" value="ECO:0007669"/>
    <property type="project" value="InterPro"/>
</dbReference>
<dbReference type="PANTHER" id="PTHR11920">
    <property type="entry name" value="GUANYLYL CYCLASE"/>
    <property type="match status" value="1"/>
</dbReference>
<dbReference type="SMART" id="SM00471">
    <property type="entry name" value="HDc"/>
    <property type="match status" value="1"/>
</dbReference>
<evidence type="ECO:0000256" key="3">
    <source>
        <dbReference type="ARBA" id="ARBA00022741"/>
    </source>
</evidence>
<feature type="transmembrane region" description="Helical" evidence="9">
    <location>
        <begin position="77"/>
        <end position="98"/>
    </location>
</feature>
<evidence type="ECO:0000256" key="7">
    <source>
        <dbReference type="RuleBase" id="RU363067"/>
    </source>
</evidence>
<keyword evidence="7" id="KW-0479">Metal-binding</keyword>
<dbReference type="SMART" id="SM00044">
    <property type="entry name" value="CYCc"/>
    <property type="match status" value="1"/>
</dbReference>
<feature type="region of interest" description="Disordered" evidence="8">
    <location>
        <begin position="511"/>
        <end position="556"/>
    </location>
</feature>
<dbReference type="SUPFAM" id="SSF109604">
    <property type="entry name" value="HD-domain/PDEase-like"/>
    <property type="match status" value="1"/>
</dbReference>
<sequence length="1219" mass="135982">MTNLLEKLKQNGSTAMTLPSSTNKTSSNASRDDDDDVSSKASSFQDEESGTGMLGDDSEPREVIGLRETKIVNCSKMLIVIIVSVLAAAAGIYTFSYVRHQESTTYQTSFDVVVQEISSTVQLRSRSVMDNLETVSVSLTTQAKQANTQWPFALFPDFQVQGLLSNQITGAATLTLHPIVSRDDRPAWENFTVEHHDWLLRAHRYDDHVHPELYQAASDDSSSSSSSKRNQGWNDTGITPFIWMYNNDEERRRVESTEADTYFPAWQRAPAEDYLPTTNLDFATHQGDFAPVIADMMQHDHPVVTAADAGGDSYLTKNYKEGRIKLGGAPRSYLLQPVYDNLQWNRQMVAFLSAFLGWERFFEGALPEAETEPVFLVLDGTCGNQSMTFLVSGVSVVFLGDDDLHDPRFDLMEQTVTFDQLGGSNATCRYSARIYPSKDWAEVYFSDNAMVYAVLVITCFLITTVLFGIYDFAVQRRQRKVMEAANKTSAIVSSLFPSNVRERLMQELKPSQDDLKLMQPRNKRSSTKDPSVFRSSASKRDSLGGSMNRRGSADSGPLSVITSEAIFGSKPIADLFPATTIMFADMVGFTAWASTRDPTQVFTLLETIYHAFDCIAKHRKIFKVETVGDCYVAVAGLPVPRKDHAVAMARFSSDCLGRMDELTQQLEKSLGPDTADLGLRIGLHSGPVTAGVLRGEKGRFQLFGDAMNTASRLETTGMRGKIQLSSETADLLVAAGKAKWVLPRADPVMAKGKGELQTFWLRLYVPSAGSIKSLGLGLLEDNSEIESIDGDMIADASSRSMRNMLAPADENSKTQRLVEYNVDILAKLLHQIVVHRTSHPPKMATRNQRKNLKAREGPVLDEVKDILALPQFDAKIFKNSIDPDSVSISPRVHQQLKLYVTKIAELYRPNSFHNFEHASHVTQSVSKLLGRIINPADVRNRSGKQHQIAAQFHDHTFGITSDPLTHFACVLSALIHDVDHPGVSNTVLVNENDPIAVKYNQKSVAEQNSVVLSWEILMQRDFDDLRACIYCNEDEFARFRAVIVNIVLATDIMDKELGALRRARWEKAFSAEGSGSGKGNTARKSLTSMENEDALTDVNRKATIVLEHLIQASDVAHTMQHWHVFSKWNERLFHEMYGAFLDGRLEKDPSEGWYQGEIGFFDFYIIPLAKKLETCGVFGVSSDEYLNYAQQNRSEWVAKGEDIVLSYLASYETSDDQSK</sequence>
<dbReference type="InterPro" id="IPR029787">
    <property type="entry name" value="Nucleotide_cyclase"/>
</dbReference>
<dbReference type="Pfam" id="PF00233">
    <property type="entry name" value="PDEase_I"/>
    <property type="match status" value="1"/>
</dbReference>
<dbReference type="PROSITE" id="PS00126">
    <property type="entry name" value="PDEASE_I_1"/>
    <property type="match status" value="1"/>
</dbReference>
<keyword evidence="4 9" id="KW-1133">Transmembrane helix</keyword>
<keyword evidence="3" id="KW-0547">Nucleotide-binding</keyword>
<dbReference type="GO" id="GO:0004016">
    <property type="term" value="F:adenylate cyclase activity"/>
    <property type="evidence" value="ECO:0007669"/>
    <property type="project" value="TreeGrafter"/>
</dbReference>
<evidence type="ECO:0000259" key="10">
    <source>
        <dbReference type="PROSITE" id="PS50125"/>
    </source>
</evidence>
<dbReference type="PANTHER" id="PTHR11920:SF335">
    <property type="entry name" value="GUANYLATE CYCLASE"/>
    <property type="match status" value="1"/>
</dbReference>
<keyword evidence="12" id="KW-0675">Receptor</keyword>
<evidence type="ECO:0000313" key="12">
    <source>
        <dbReference type="EMBL" id="CAB9509228.1"/>
    </source>
</evidence>
<feature type="domain" description="Guanylate cyclase" evidence="10">
    <location>
        <begin position="580"/>
        <end position="714"/>
    </location>
</feature>
<evidence type="ECO:0000256" key="4">
    <source>
        <dbReference type="ARBA" id="ARBA00022989"/>
    </source>
</evidence>
<dbReference type="EMBL" id="CAICTM010000379">
    <property type="protein sequence ID" value="CAB9509228.1"/>
    <property type="molecule type" value="Genomic_DNA"/>
</dbReference>
<dbReference type="GO" id="GO:0000166">
    <property type="term" value="F:nucleotide binding"/>
    <property type="evidence" value="ECO:0007669"/>
    <property type="project" value="UniProtKB-KW"/>
</dbReference>
<evidence type="ECO:0000256" key="2">
    <source>
        <dbReference type="ARBA" id="ARBA00022692"/>
    </source>
</evidence>
<dbReference type="Proteomes" id="UP001153069">
    <property type="component" value="Unassembled WGS sequence"/>
</dbReference>
<evidence type="ECO:0000256" key="6">
    <source>
        <dbReference type="ARBA" id="ARBA00023239"/>
    </source>
</evidence>
<dbReference type="PROSITE" id="PS51845">
    <property type="entry name" value="PDEASE_I_2"/>
    <property type="match status" value="1"/>
</dbReference>
<dbReference type="GO" id="GO:0007168">
    <property type="term" value="P:receptor guanylyl cyclase signaling pathway"/>
    <property type="evidence" value="ECO:0007669"/>
    <property type="project" value="TreeGrafter"/>
</dbReference>
<feature type="compositionally biased region" description="Polar residues" evidence="8">
    <location>
        <begin position="10"/>
        <end position="25"/>
    </location>
</feature>
<dbReference type="InterPro" id="IPR023174">
    <property type="entry name" value="PDEase_CS"/>
</dbReference>
<evidence type="ECO:0000256" key="5">
    <source>
        <dbReference type="ARBA" id="ARBA00023136"/>
    </source>
</evidence>
<dbReference type="EC" id="3.1.4.-" evidence="7"/>
<feature type="region of interest" description="Disordered" evidence="8">
    <location>
        <begin position="1"/>
        <end position="60"/>
    </location>
</feature>
<accession>A0A9N8HBV8</accession>
<comment type="caution">
    <text evidence="12">The sequence shown here is derived from an EMBL/GenBank/DDBJ whole genome shotgun (WGS) entry which is preliminary data.</text>
</comment>
<keyword evidence="5 9" id="KW-0472">Membrane</keyword>
<keyword evidence="13" id="KW-1185">Reference proteome</keyword>
<comment type="subcellular location">
    <subcellularLocation>
        <location evidence="1">Membrane</location>
    </subcellularLocation>
</comment>
<organism evidence="12 13">
    <name type="scientific">Seminavis robusta</name>
    <dbReference type="NCBI Taxonomy" id="568900"/>
    <lineage>
        <taxon>Eukaryota</taxon>
        <taxon>Sar</taxon>
        <taxon>Stramenopiles</taxon>
        <taxon>Ochrophyta</taxon>
        <taxon>Bacillariophyta</taxon>
        <taxon>Bacillariophyceae</taxon>
        <taxon>Bacillariophycidae</taxon>
        <taxon>Naviculales</taxon>
        <taxon>Naviculaceae</taxon>
        <taxon>Seminavis</taxon>
    </lineage>
</organism>
<dbReference type="GO" id="GO:0035556">
    <property type="term" value="P:intracellular signal transduction"/>
    <property type="evidence" value="ECO:0007669"/>
    <property type="project" value="InterPro"/>
</dbReference>
<evidence type="ECO:0000256" key="8">
    <source>
        <dbReference type="SAM" id="MobiDB-lite"/>
    </source>
</evidence>
<dbReference type="GO" id="GO:0001653">
    <property type="term" value="F:peptide receptor activity"/>
    <property type="evidence" value="ECO:0007669"/>
    <property type="project" value="TreeGrafter"/>
</dbReference>
<keyword evidence="7" id="KW-0378">Hydrolase</keyword>
<protein>
    <recommendedName>
        <fullName evidence="7">Phosphodiesterase</fullName>
        <ecNumber evidence="7">3.1.4.-</ecNumber>
    </recommendedName>
</protein>
<name>A0A9N8HBV8_9STRA</name>
<dbReference type="SUPFAM" id="SSF55073">
    <property type="entry name" value="Nucleotide cyclase"/>
    <property type="match status" value="1"/>
</dbReference>
<dbReference type="GO" id="GO:0004383">
    <property type="term" value="F:guanylate cyclase activity"/>
    <property type="evidence" value="ECO:0007669"/>
    <property type="project" value="TreeGrafter"/>
</dbReference>
<keyword evidence="6" id="KW-0456">Lyase</keyword>
<proteinExistence type="inferred from homology"/>
<dbReference type="Gene3D" id="1.10.1300.10">
    <property type="entry name" value="3'5'-cyclic nucleotide phosphodiesterase, catalytic domain"/>
    <property type="match status" value="1"/>
</dbReference>
<feature type="transmembrane region" description="Helical" evidence="9">
    <location>
        <begin position="449"/>
        <end position="470"/>
    </location>
</feature>
<comment type="similarity">
    <text evidence="7">Belongs to the cyclic nucleotide phosphodiesterase family.</text>
</comment>
<dbReference type="Gene3D" id="3.30.70.1230">
    <property type="entry name" value="Nucleotide cyclase"/>
    <property type="match status" value="1"/>
</dbReference>
<dbReference type="GO" id="GO:0005886">
    <property type="term" value="C:plasma membrane"/>
    <property type="evidence" value="ECO:0007669"/>
    <property type="project" value="TreeGrafter"/>
</dbReference>
<dbReference type="Pfam" id="PF00211">
    <property type="entry name" value="Guanylate_cyc"/>
    <property type="match status" value="1"/>
</dbReference>